<feature type="transmembrane region" description="Helical" evidence="1">
    <location>
        <begin position="285"/>
        <end position="306"/>
    </location>
</feature>
<evidence type="ECO:0000313" key="3">
    <source>
        <dbReference type="Proteomes" id="UP001339962"/>
    </source>
</evidence>
<comment type="caution">
    <text evidence="2">The sequence shown here is derived from an EMBL/GenBank/DDBJ whole genome shotgun (WGS) entry which is preliminary data.</text>
</comment>
<evidence type="ECO:0000256" key="1">
    <source>
        <dbReference type="SAM" id="Phobius"/>
    </source>
</evidence>
<dbReference type="EMBL" id="JARTLI010000039">
    <property type="protein sequence ID" value="MED5053219.1"/>
    <property type="molecule type" value="Genomic_DNA"/>
</dbReference>
<dbReference type="RefSeq" id="WP_328219355.1">
    <property type="nucleotide sequence ID" value="NZ_JARTLI010000039.1"/>
</dbReference>
<feature type="transmembrane region" description="Helical" evidence="1">
    <location>
        <begin position="540"/>
        <end position="559"/>
    </location>
</feature>
<keyword evidence="1" id="KW-0472">Membrane</keyword>
<gene>
    <name evidence="2" type="ORF">P9850_15575</name>
</gene>
<feature type="transmembrane region" description="Helical" evidence="1">
    <location>
        <begin position="7"/>
        <end position="27"/>
    </location>
</feature>
<evidence type="ECO:0000313" key="2">
    <source>
        <dbReference type="EMBL" id="MED5053219.1"/>
    </source>
</evidence>
<feature type="transmembrane region" description="Helical" evidence="1">
    <location>
        <begin position="591"/>
        <end position="613"/>
    </location>
</feature>
<feature type="transmembrane region" description="Helical" evidence="1">
    <location>
        <begin position="209"/>
        <end position="231"/>
    </location>
</feature>
<accession>A0ABD5IY15</accession>
<organism evidence="2 3">
    <name type="scientific">Anoxybacteroides rupiense</name>
    <dbReference type="NCBI Taxonomy" id="311460"/>
    <lineage>
        <taxon>Bacteria</taxon>
        <taxon>Bacillati</taxon>
        <taxon>Bacillota</taxon>
        <taxon>Bacilli</taxon>
        <taxon>Bacillales</taxon>
        <taxon>Anoxybacillaceae</taxon>
        <taxon>Anoxybacteroides</taxon>
    </lineage>
</organism>
<feature type="transmembrane region" description="Helical" evidence="1">
    <location>
        <begin position="619"/>
        <end position="641"/>
    </location>
</feature>
<reference evidence="2 3" key="1">
    <citation type="submission" date="2023-03" db="EMBL/GenBank/DDBJ databases">
        <title>Bacillus Genome Sequencing.</title>
        <authorList>
            <person name="Dunlap C."/>
        </authorList>
    </citation>
    <scope>NUCLEOTIDE SEQUENCE [LARGE SCALE GENOMIC DNA]</scope>
    <source>
        <strain evidence="2 3">NRS-38</strain>
    </source>
</reference>
<proteinExistence type="predicted"/>
<evidence type="ECO:0008006" key="4">
    <source>
        <dbReference type="Google" id="ProtNLM"/>
    </source>
</evidence>
<dbReference type="AlphaFoldDB" id="A0ABD5IY15"/>
<feature type="transmembrane region" description="Helical" evidence="1">
    <location>
        <begin position="169"/>
        <end position="188"/>
    </location>
</feature>
<feature type="transmembrane region" description="Helical" evidence="1">
    <location>
        <begin position="243"/>
        <end position="264"/>
    </location>
</feature>
<keyword evidence="1" id="KW-1133">Transmembrane helix</keyword>
<name>A0ABD5IY15_9BACL</name>
<protein>
    <recommendedName>
        <fullName evidence="4">Bacteriocin-associated integral membrane protein</fullName>
    </recommendedName>
</protein>
<dbReference type="Proteomes" id="UP001339962">
    <property type="component" value="Unassembled WGS sequence"/>
</dbReference>
<sequence>MKAIKYIISFCIIFVGMLIIGESHIFYLDNFYTRFDHTTMYLQSDTTDEEMVQDILRSAERHKVDVFTFIRSPRSTFLTEFGIYGTSGVERHLNEQVQLSEREYMSLFLGSLRFTFHQLEDIPTMENVHDFYVIGRDKQVYEFKMDLINKYAGNHPKDGYVSKESRNTIMSIWLLITSIILLLSYYDVILQKKENLIRISLGERISKIVWRNIVLDSFVLISLFVIVVYVLSKYTYVFFRLDISLIFFSLLLLLNAFLYVNLYFFNVKEVFSNVKGSKKLLSLNYGLKLVTAVITIFVLSSNIMLISESYRLYKQKSFFKDYADYYYTRLEYKPVENSDGAFDVGGNESTMVQVTFYKEFFDKYNATLLASTSGLFNGQGILANKNALDYLSGEIKELRNQPLTKEIYVLLPKKWKGDTRIIDEINSAILFYIGDQFTDDYDLIYYTGNREIISIDENYTYGSKLVKDPIIIYDNRAADALEFPIENQSPITYVHEIMYKIPSEQEFNRFVEAHDLKGQIVAKTNVFENYKNKWVMAKRVLYMNSIFSLLVLLLEWIIISSIIKLEYEVNAIELSIKKVLGHSIFEKNRKIVLMTAVTTLLSIISAVWVAYALGLSDVYYLVVGGVVIIVLELLVIVFYIWKIENAKISKILKGRNI</sequence>
<keyword evidence="1" id="KW-0812">Transmembrane</keyword>